<gene>
    <name evidence="2" type="ORF">Moror_12991</name>
</gene>
<protein>
    <submittedName>
        <fullName evidence="2">Uncharacterized protein</fullName>
    </submittedName>
</protein>
<reference evidence="2 3" key="1">
    <citation type="journal article" date="2014" name="BMC Genomics">
        <title>Genome and secretome analysis of the hemibiotrophic fungal pathogen, Moniliophthora roreri, which causes frosty pod rot disease of cacao: mechanisms of the biotrophic and necrotrophic phases.</title>
        <authorList>
            <person name="Meinhardt L.W."/>
            <person name="Costa G.G.L."/>
            <person name="Thomazella D.P.T."/>
            <person name="Teixeira P.J.P.L."/>
            <person name="Carazzolle M.F."/>
            <person name="Schuster S.C."/>
            <person name="Carlson J.E."/>
            <person name="Guiltinan M.J."/>
            <person name="Mieczkowski P."/>
            <person name="Farmer A."/>
            <person name="Ramaraj T."/>
            <person name="Crozier J."/>
            <person name="Davis R.E."/>
            <person name="Shao J."/>
            <person name="Melnick R.L."/>
            <person name="Pereira G.A.G."/>
            <person name="Bailey B.A."/>
        </authorList>
    </citation>
    <scope>NUCLEOTIDE SEQUENCE [LARGE SCALE GENOMIC DNA]</scope>
    <source>
        <strain evidence="2 3">MCA 2997</strain>
    </source>
</reference>
<name>V2YQD3_MONRO</name>
<keyword evidence="1" id="KW-0472">Membrane</keyword>
<dbReference type="KEGG" id="mrr:Moror_12991"/>
<dbReference type="HOGENOM" id="CLU_1594992_0_0_1"/>
<evidence type="ECO:0000313" key="3">
    <source>
        <dbReference type="Proteomes" id="UP000017559"/>
    </source>
</evidence>
<organism evidence="2 3">
    <name type="scientific">Moniliophthora roreri (strain MCA 2997)</name>
    <name type="common">Cocoa frosty pod rot fungus</name>
    <name type="synonym">Crinipellis roreri</name>
    <dbReference type="NCBI Taxonomy" id="1381753"/>
    <lineage>
        <taxon>Eukaryota</taxon>
        <taxon>Fungi</taxon>
        <taxon>Dikarya</taxon>
        <taxon>Basidiomycota</taxon>
        <taxon>Agaricomycotina</taxon>
        <taxon>Agaricomycetes</taxon>
        <taxon>Agaricomycetidae</taxon>
        <taxon>Agaricales</taxon>
        <taxon>Marasmiineae</taxon>
        <taxon>Marasmiaceae</taxon>
        <taxon>Moniliophthora</taxon>
    </lineage>
</organism>
<proteinExistence type="predicted"/>
<evidence type="ECO:0000256" key="1">
    <source>
        <dbReference type="SAM" id="Phobius"/>
    </source>
</evidence>
<sequence>MMPLSNDLATSSFVLFEGTTASTSIFEEHSYDIFDPTTITSATFTLLTLSTTEPVTSTFVVFSPSSIETGVGSDVTTALLPVSVPTDPVFNGTSRQGQGMFSRIPTNVTPKEMFAAQLTTKTVVETNSNSAPSSPSSSSTAQRQSSLRAVRWIGSVVICVLVMGLFT</sequence>
<accession>V2YQD3</accession>
<comment type="caution">
    <text evidence="2">The sequence shown here is derived from an EMBL/GenBank/DDBJ whole genome shotgun (WGS) entry which is preliminary data.</text>
</comment>
<keyword evidence="3" id="KW-1185">Reference proteome</keyword>
<keyword evidence="1" id="KW-0812">Transmembrane</keyword>
<dbReference type="EMBL" id="AWSO01000165">
    <property type="protein sequence ID" value="ESK93884.1"/>
    <property type="molecule type" value="Genomic_DNA"/>
</dbReference>
<evidence type="ECO:0000313" key="2">
    <source>
        <dbReference type="EMBL" id="ESK93884.1"/>
    </source>
</evidence>
<dbReference type="AlphaFoldDB" id="V2YQD3"/>
<keyword evidence="1" id="KW-1133">Transmembrane helix</keyword>
<feature type="transmembrane region" description="Helical" evidence="1">
    <location>
        <begin position="149"/>
        <end position="166"/>
    </location>
</feature>
<dbReference type="Proteomes" id="UP000017559">
    <property type="component" value="Unassembled WGS sequence"/>
</dbReference>